<dbReference type="AlphaFoldDB" id="A0A820EQC3"/>
<name>A0A820EQC3_9BILA</name>
<proteinExistence type="predicted"/>
<organism evidence="1 2">
    <name type="scientific">Adineta steineri</name>
    <dbReference type="NCBI Taxonomy" id="433720"/>
    <lineage>
        <taxon>Eukaryota</taxon>
        <taxon>Metazoa</taxon>
        <taxon>Spiralia</taxon>
        <taxon>Gnathifera</taxon>
        <taxon>Rotifera</taxon>
        <taxon>Eurotatoria</taxon>
        <taxon>Bdelloidea</taxon>
        <taxon>Adinetida</taxon>
        <taxon>Adinetidae</taxon>
        <taxon>Adineta</taxon>
    </lineage>
</organism>
<accession>A0A820EQC3</accession>
<evidence type="ECO:0000313" key="2">
    <source>
        <dbReference type="Proteomes" id="UP000663844"/>
    </source>
</evidence>
<protein>
    <submittedName>
        <fullName evidence="1">Uncharacterized protein</fullName>
    </submittedName>
</protein>
<reference evidence="1" key="1">
    <citation type="submission" date="2021-02" db="EMBL/GenBank/DDBJ databases">
        <authorList>
            <person name="Nowell W R."/>
        </authorList>
    </citation>
    <scope>NUCLEOTIDE SEQUENCE</scope>
</reference>
<dbReference type="Proteomes" id="UP000663844">
    <property type="component" value="Unassembled WGS sequence"/>
</dbReference>
<sequence length="104" mass="12278">MPFVNYLCLICPHPSLERQNFPDILLEQIKTLVLPQYTEFLDDDYFVWSRYFPCVERLVVTINSKNQIPFLIDEFGSMASEFFHVDSCLIGTKKTIKKTCKCFR</sequence>
<evidence type="ECO:0000313" key="1">
    <source>
        <dbReference type="EMBL" id="CAF4252354.1"/>
    </source>
</evidence>
<dbReference type="EMBL" id="CAJOAZ010012436">
    <property type="protein sequence ID" value="CAF4252354.1"/>
    <property type="molecule type" value="Genomic_DNA"/>
</dbReference>
<comment type="caution">
    <text evidence="1">The sequence shown here is derived from an EMBL/GenBank/DDBJ whole genome shotgun (WGS) entry which is preliminary data.</text>
</comment>
<gene>
    <name evidence="1" type="ORF">OXD698_LOCUS43504</name>
</gene>